<dbReference type="KEGG" id="bgt:106066468"/>
<evidence type="ECO:0000313" key="3">
    <source>
        <dbReference type="Proteomes" id="UP000076420"/>
    </source>
</evidence>
<reference evidence="2" key="1">
    <citation type="submission" date="2020-05" db="UniProtKB">
        <authorList>
            <consortium name="EnsemblMetazoa"/>
        </authorList>
    </citation>
    <scope>IDENTIFICATION</scope>
    <source>
        <strain evidence="2">BB02</strain>
    </source>
</reference>
<organism evidence="2 3">
    <name type="scientific">Biomphalaria glabrata</name>
    <name type="common">Bloodfluke planorb</name>
    <name type="synonym">Freshwater snail</name>
    <dbReference type="NCBI Taxonomy" id="6526"/>
    <lineage>
        <taxon>Eukaryota</taxon>
        <taxon>Metazoa</taxon>
        <taxon>Spiralia</taxon>
        <taxon>Lophotrochozoa</taxon>
        <taxon>Mollusca</taxon>
        <taxon>Gastropoda</taxon>
        <taxon>Heterobranchia</taxon>
        <taxon>Euthyneura</taxon>
        <taxon>Panpulmonata</taxon>
        <taxon>Hygrophila</taxon>
        <taxon>Lymnaeoidea</taxon>
        <taxon>Planorbidae</taxon>
        <taxon>Biomphalaria</taxon>
    </lineage>
</organism>
<protein>
    <submittedName>
        <fullName evidence="2">Uncharacterized protein</fullName>
    </submittedName>
</protein>
<feature type="transmembrane region" description="Helical" evidence="1">
    <location>
        <begin position="56"/>
        <end position="80"/>
    </location>
</feature>
<sequence length="150" mass="16857">MKIIVGSININSGCLGLSLLPYYFLIGGVLGLVPACLTLLVSCCRQSENLSDMWGLMAKVLAFWLLLLITGTLYIVTNAVKVTSVDRLCSHSWFVILAFCVLAADWLTVVFFYRLFCKLETLPEARPETPQPCAEDSPFYLWKMRQRIVV</sequence>
<dbReference type="VEuPathDB" id="VectorBase:BGLB026825"/>
<dbReference type="Proteomes" id="UP000076420">
    <property type="component" value="Unassembled WGS sequence"/>
</dbReference>
<feature type="transmembrane region" description="Helical" evidence="1">
    <location>
        <begin position="92"/>
        <end position="116"/>
    </location>
</feature>
<proteinExistence type="predicted"/>
<feature type="transmembrane region" description="Helical" evidence="1">
    <location>
        <begin position="20"/>
        <end position="44"/>
    </location>
</feature>
<evidence type="ECO:0000313" key="2">
    <source>
        <dbReference type="EnsemblMetazoa" id="BGLB026825-PA"/>
    </source>
</evidence>
<dbReference type="EnsemblMetazoa" id="BGLB026825-RA">
    <property type="protein sequence ID" value="BGLB026825-PA"/>
    <property type="gene ID" value="BGLB026825"/>
</dbReference>
<name>A0A2C9L4C7_BIOGL</name>
<accession>A0A2C9L4C7</accession>
<dbReference type="AlphaFoldDB" id="A0A2C9L4C7"/>
<dbReference type="VEuPathDB" id="VectorBase:BGLAX_047682"/>
<keyword evidence="1" id="KW-0812">Transmembrane</keyword>
<dbReference type="OrthoDB" id="6155645at2759"/>
<evidence type="ECO:0000256" key="1">
    <source>
        <dbReference type="SAM" id="Phobius"/>
    </source>
</evidence>
<keyword evidence="1" id="KW-0472">Membrane</keyword>
<keyword evidence="1" id="KW-1133">Transmembrane helix</keyword>
<gene>
    <name evidence="2" type="primary">106066468</name>
</gene>